<dbReference type="EMBL" id="PDOB01000004">
    <property type="protein sequence ID" value="PIL40939.1"/>
    <property type="molecule type" value="Genomic_DNA"/>
</dbReference>
<keyword evidence="1" id="KW-0732">Signal</keyword>
<dbReference type="Gene3D" id="2.60.40.1890">
    <property type="entry name" value="PCu(A)C copper chaperone"/>
    <property type="match status" value="1"/>
</dbReference>
<reference evidence="2 3" key="1">
    <citation type="submission" date="2017-10" db="EMBL/GenBank/DDBJ databases">
        <title>Massilia psychrophilum sp. nov., a novel purple-pigmented bacterium isolated from Tianshan glacier, Xinjiang Municipality, China.</title>
        <authorList>
            <person name="Wang H."/>
        </authorList>
    </citation>
    <scope>NUCLEOTIDE SEQUENCE [LARGE SCALE GENOMIC DNA]</scope>
    <source>
        <strain evidence="2 3">JCM 30813</strain>
    </source>
</reference>
<dbReference type="InterPro" id="IPR007410">
    <property type="entry name" value="LpqE-like"/>
</dbReference>
<dbReference type="AlphaFoldDB" id="A0A2G8T4N1"/>
<evidence type="ECO:0008006" key="4">
    <source>
        <dbReference type="Google" id="ProtNLM"/>
    </source>
</evidence>
<accession>A0A2G8T4N1</accession>
<dbReference type="RefSeq" id="WP_099914756.1">
    <property type="nucleotide sequence ID" value="NZ_BMHS01000005.1"/>
</dbReference>
<protein>
    <recommendedName>
        <fullName evidence="4">Transporter</fullName>
    </recommendedName>
</protein>
<dbReference type="InterPro" id="IPR058248">
    <property type="entry name" value="Lxx211020-like"/>
</dbReference>
<dbReference type="InterPro" id="IPR036182">
    <property type="entry name" value="PCuAC_sf"/>
</dbReference>
<proteinExistence type="predicted"/>
<name>A0A2G8T4N1_9BURK</name>
<dbReference type="PANTHER" id="PTHR36302">
    <property type="entry name" value="BLR7088 PROTEIN"/>
    <property type="match status" value="1"/>
</dbReference>
<organism evidence="2 3">
    <name type="scientific">Massilia psychrophila</name>
    <dbReference type="NCBI Taxonomy" id="1603353"/>
    <lineage>
        <taxon>Bacteria</taxon>
        <taxon>Pseudomonadati</taxon>
        <taxon>Pseudomonadota</taxon>
        <taxon>Betaproteobacteria</taxon>
        <taxon>Burkholderiales</taxon>
        <taxon>Oxalobacteraceae</taxon>
        <taxon>Telluria group</taxon>
        <taxon>Massilia</taxon>
    </lineage>
</organism>
<dbReference type="PANTHER" id="PTHR36302:SF1">
    <property type="entry name" value="COPPER CHAPERONE PCU(A)C"/>
    <property type="match status" value="1"/>
</dbReference>
<evidence type="ECO:0000313" key="3">
    <source>
        <dbReference type="Proteomes" id="UP000228593"/>
    </source>
</evidence>
<keyword evidence="3" id="KW-1185">Reference proteome</keyword>
<dbReference type="OrthoDB" id="9796962at2"/>
<dbReference type="SUPFAM" id="SSF110087">
    <property type="entry name" value="DR1885-like metal-binding protein"/>
    <property type="match status" value="1"/>
</dbReference>
<evidence type="ECO:0000313" key="2">
    <source>
        <dbReference type="EMBL" id="PIL40939.1"/>
    </source>
</evidence>
<dbReference type="Pfam" id="PF04314">
    <property type="entry name" value="PCuAC"/>
    <property type="match status" value="1"/>
</dbReference>
<feature type="chain" id="PRO_5013775641" description="Transporter" evidence="1">
    <location>
        <begin position="21"/>
        <end position="156"/>
    </location>
</feature>
<sequence>MKKQFFTLIVSTAFASTAAAQITVTNPWIRATVLQQTASGAYLQVRSENNARLVAVNSPLAASVQLHKMEMNGQRMTMREVDAIELPAGATVNLASGGYHVMLSGLKRQLKEGDVVPLSLVVERKKGRLESIVVIAPVKPLTYAGVSGTAAQPIHH</sequence>
<gene>
    <name evidence="2" type="ORF">CR103_04140</name>
</gene>
<dbReference type="Proteomes" id="UP000228593">
    <property type="component" value="Unassembled WGS sequence"/>
</dbReference>
<comment type="caution">
    <text evidence="2">The sequence shown here is derived from an EMBL/GenBank/DDBJ whole genome shotgun (WGS) entry which is preliminary data.</text>
</comment>
<evidence type="ECO:0000256" key="1">
    <source>
        <dbReference type="SAM" id="SignalP"/>
    </source>
</evidence>
<feature type="signal peptide" evidence="1">
    <location>
        <begin position="1"/>
        <end position="20"/>
    </location>
</feature>